<dbReference type="AlphaFoldDB" id="A0A4Y7LR34"/>
<dbReference type="InterPro" id="IPR036322">
    <property type="entry name" value="WD40_repeat_dom_sf"/>
</dbReference>
<feature type="repeat" description="WD" evidence="10">
    <location>
        <begin position="49"/>
        <end position="90"/>
    </location>
</feature>
<dbReference type="InterPro" id="IPR001680">
    <property type="entry name" value="WD40_rpt"/>
</dbReference>
<evidence type="ECO:0000313" key="12">
    <source>
        <dbReference type="EMBL" id="SVE69783.1"/>
    </source>
</evidence>
<proteinExistence type="evidence at transcript level"/>
<name>A0A4Y7LR34_9CRUS</name>
<evidence type="ECO:0000256" key="4">
    <source>
        <dbReference type="ARBA" id="ARBA00022574"/>
    </source>
</evidence>
<protein>
    <recommendedName>
        <fullName evidence="8">Arp2/3 complex 41 kDa subunit</fullName>
    </recommendedName>
    <alternativeName>
        <fullName evidence="9">p41-ARC</fullName>
    </alternativeName>
</protein>
<dbReference type="SUPFAM" id="SSF50978">
    <property type="entry name" value="WD40 repeat-like"/>
    <property type="match status" value="1"/>
</dbReference>
<dbReference type="InterPro" id="IPR017383">
    <property type="entry name" value="ARPC1"/>
</dbReference>
<dbReference type="PANTHER" id="PTHR10709">
    <property type="entry name" value="ACTIN-RELATED PROTEIN 2/3 COMPLEX SUBUNIT 1"/>
    <property type="match status" value="1"/>
</dbReference>
<reference evidence="12" key="1">
    <citation type="submission" date="2018-08" db="EMBL/GenBank/DDBJ databases">
        <authorList>
            <person name="Cornetti L."/>
        </authorList>
    </citation>
    <scope>NUCLEOTIDE SEQUENCE</scope>
    <source>
        <strain evidence="12">FI-BAL1-1</strain>
    </source>
</reference>
<dbReference type="Pfam" id="PF00400">
    <property type="entry name" value="WD40"/>
    <property type="match status" value="1"/>
</dbReference>
<dbReference type="PANTHER" id="PTHR10709:SF2">
    <property type="entry name" value="ACTIN-RELATED PROTEIN 2_3 COMPLEX SUBUNIT"/>
    <property type="match status" value="1"/>
</dbReference>
<evidence type="ECO:0000256" key="3">
    <source>
        <dbReference type="ARBA" id="ARBA00022490"/>
    </source>
</evidence>
<dbReference type="PROSITE" id="PS50082">
    <property type="entry name" value="WD_REPEATS_2"/>
    <property type="match status" value="1"/>
</dbReference>
<keyword evidence="3" id="KW-0963">Cytoplasm</keyword>
<dbReference type="InterPro" id="IPR015943">
    <property type="entry name" value="WD40/YVTN_repeat-like_dom_sf"/>
</dbReference>
<evidence type="ECO:0000256" key="5">
    <source>
        <dbReference type="ARBA" id="ARBA00022737"/>
    </source>
</evidence>
<evidence type="ECO:0000256" key="7">
    <source>
        <dbReference type="ARBA" id="ARBA00023212"/>
    </source>
</evidence>
<keyword evidence="6" id="KW-0009">Actin-binding</keyword>
<evidence type="ECO:0000256" key="2">
    <source>
        <dbReference type="ARBA" id="ARBA00006260"/>
    </source>
</evidence>
<sequence length="527" mass="59529">MPESLSFGIEPITCHAWNKDRTKLAISPNSPEVHIYQLERGEWKLEEILKEHDLKVTGIDWAPKTNRIVTCSADRNAYVWTIQEGKWKPTLVLLRINRAATCVRWSPLENKFAVGSGARLISVCYFEKENDWWVSKHIKKPIRSTVTCGWVHSVSFSSSGDRIAWVGHDSSISVADASKGNSVTVVRTDFLPFLACLWVSENAIVAAGHGCCPMLFEVDNNSKVHYSGKLDASLKKEAAGISAMKKFQSLDRQARTETNDTSLETLHQNAITNLCLHTGTKACAVKFSTGGVDGLIGIWDFKSIQLRELQLCSVESACRSNPTALVTVYIEEKRLTFEKNSSRPHTGLPGQRRNCALSSKLLESLRNLKFVREELIEHLKETPLEKLITKDLDLDCLVLRPLNCLQNTVGLVDFLQDWVENGVMAFHKQHSFVFFLMKYMAFAFKPEEYISLGPATVTDALKYFCERSDLPAGKLWCRNSSIILQPPQSFYAISNQRQAAFYYPEMDVLDLEELRHNPMFITLATEI</sequence>
<dbReference type="EMBL" id="LR000164">
    <property type="protein sequence ID" value="SVE69783.1"/>
    <property type="molecule type" value="mRNA"/>
</dbReference>
<dbReference type="Gene3D" id="2.130.10.10">
    <property type="entry name" value="YVTN repeat-like/Quinoprotein amine dehydrogenase"/>
    <property type="match status" value="2"/>
</dbReference>
<organism evidence="12">
    <name type="scientific">Eubosmina coregoni</name>
    <dbReference type="NCBI Taxonomy" id="186181"/>
    <lineage>
        <taxon>Eukaryota</taxon>
        <taxon>Metazoa</taxon>
        <taxon>Ecdysozoa</taxon>
        <taxon>Arthropoda</taxon>
        <taxon>Crustacea</taxon>
        <taxon>Branchiopoda</taxon>
        <taxon>Diplostraca</taxon>
        <taxon>Cladocera</taxon>
        <taxon>Anomopoda</taxon>
        <taxon>Bosminidae</taxon>
        <taxon>Eubosmina</taxon>
    </lineage>
</organism>
<dbReference type="InterPro" id="IPR007652">
    <property type="entry name" value="A1-4-GlycosylTfrase_dom"/>
</dbReference>
<comment type="similarity">
    <text evidence="2">Belongs to the WD repeat ARPC1 family.</text>
</comment>
<evidence type="ECO:0000256" key="9">
    <source>
        <dbReference type="ARBA" id="ARBA00041789"/>
    </source>
</evidence>
<dbReference type="SMART" id="SM00320">
    <property type="entry name" value="WD40"/>
    <property type="match status" value="4"/>
</dbReference>
<keyword evidence="7" id="KW-0206">Cytoskeleton</keyword>
<evidence type="ECO:0000256" key="10">
    <source>
        <dbReference type="PROSITE-ProRule" id="PRU00221"/>
    </source>
</evidence>
<keyword evidence="4 10" id="KW-0853">WD repeat</keyword>
<evidence type="ECO:0000259" key="11">
    <source>
        <dbReference type="Pfam" id="PF04572"/>
    </source>
</evidence>
<accession>A0A4Y7LR34</accession>
<evidence type="ECO:0000256" key="1">
    <source>
        <dbReference type="ARBA" id="ARBA00004245"/>
    </source>
</evidence>
<evidence type="ECO:0000256" key="8">
    <source>
        <dbReference type="ARBA" id="ARBA00041244"/>
    </source>
</evidence>
<dbReference type="Pfam" id="PF04572">
    <property type="entry name" value="Gb3_synth"/>
    <property type="match status" value="1"/>
</dbReference>
<feature type="domain" description="Alpha 1,4-glycosyltransferase" evidence="11">
    <location>
        <begin position="425"/>
        <end position="505"/>
    </location>
</feature>
<evidence type="ECO:0000256" key="6">
    <source>
        <dbReference type="ARBA" id="ARBA00023203"/>
    </source>
</evidence>
<dbReference type="GO" id="GO:0051015">
    <property type="term" value="F:actin filament binding"/>
    <property type="evidence" value="ECO:0007669"/>
    <property type="project" value="TreeGrafter"/>
</dbReference>
<dbReference type="PROSITE" id="PS50294">
    <property type="entry name" value="WD_REPEATS_REGION"/>
    <property type="match status" value="1"/>
</dbReference>
<gene>
    <name evidence="12" type="primary">EOG090X05RK</name>
</gene>
<comment type="subcellular location">
    <subcellularLocation>
        <location evidence="1">Cytoplasm</location>
        <location evidence="1">Cytoskeleton</location>
    </subcellularLocation>
</comment>
<dbReference type="GO" id="GO:0005885">
    <property type="term" value="C:Arp2/3 protein complex"/>
    <property type="evidence" value="ECO:0007669"/>
    <property type="project" value="InterPro"/>
</dbReference>
<keyword evidence="5" id="KW-0677">Repeat</keyword>
<dbReference type="GO" id="GO:0034314">
    <property type="term" value="P:Arp2/3 complex-mediated actin nucleation"/>
    <property type="evidence" value="ECO:0007669"/>
    <property type="project" value="InterPro"/>
</dbReference>